<dbReference type="EMBL" id="BK015138">
    <property type="protein sequence ID" value="DAD92495.1"/>
    <property type="molecule type" value="Genomic_DNA"/>
</dbReference>
<dbReference type="InterPro" id="IPR012337">
    <property type="entry name" value="RNaseH-like_sf"/>
</dbReference>
<sequence length="140" mass="16138">MMATDVYVETSINAPQEKKRKWGYVLEAPGGRTVYQLGETTGTMHGITLQVLIKALRRYQKPSRITIHAADEWVMQMLLHQLPAWELNGFTNAKGEPIKYREDWEQLAKLVKIHTITIAPGRHAYSAWLQSEMEKMERGK</sequence>
<dbReference type="GO" id="GO:0004523">
    <property type="term" value="F:RNA-DNA hybrid ribonuclease activity"/>
    <property type="evidence" value="ECO:0007669"/>
    <property type="project" value="InterPro"/>
</dbReference>
<dbReference type="Gene3D" id="3.30.420.10">
    <property type="entry name" value="Ribonuclease H-like superfamily/Ribonuclease H"/>
    <property type="match status" value="1"/>
</dbReference>
<evidence type="ECO:0000313" key="2">
    <source>
        <dbReference type="EMBL" id="DAD92495.1"/>
    </source>
</evidence>
<protein>
    <submittedName>
        <fullName evidence="2">RNAseH-like protein</fullName>
    </submittedName>
</protein>
<evidence type="ECO:0000259" key="1">
    <source>
        <dbReference type="PROSITE" id="PS50879"/>
    </source>
</evidence>
<proteinExistence type="predicted"/>
<accession>A0A8S5NDN1</accession>
<name>A0A8S5NDN1_9CAUD</name>
<dbReference type="GO" id="GO:0003676">
    <property type="term" value="F:nucleic acid binding"/>
    <property type="evidence" value="ECO:0007669"/>
    <property type="project" value="InterPro"/>
</dbReference>
<dbReference type="InterPro" id="IPR036397">
    <property type="entry name" value="RNaseH_sf"/>
</dbReference>
<reference evidence="2" key="1">
    <citation type="journal article" date="2021" name="Proc. Natl. Acad. Sci. U.S.A.">
        <title>A Catalog of Tens of Thousands of Viruses from Human Metagenomes Reveals Hidden Associations with Chronic Diseases.</title>
        <authorList>
            <person name="Tisza M.J."/>
            <person name="Buck C.B."/>
        </authorList>
    </citation>
    <scope>NUCLEOTIDE SEQUENCE</scope>
    <source>
        <strain evidence="2">Ct5Tq8</strain>
    </source>
</reference>
<dbReference type="Pfam" id="PF00075">
    <property type="entry name" value="RNase_H"/>
    <property type="match status" value="1"/>
</dbReference>
<dbReference type="SUPFAM" id="SSF53098">
    <property type="entry name" value="Ribonuclease H-like"/>
    <property type="match status" value="1"/>
</dbReference>
<dbReference type="InterPro" id="IPR002156">
    <property type="entry name" value="RNaseH_domain"/>
</dbReference>
<feature type="domain" description="RNase H type-1" evidence="1">
    <location>
        <begin position="1"/>
        <end position="140"/>
    </location>
</feature>
<dbReference type="PROSITE" id="PS50879">
    <property type="entry name" value="RNASE_H_1"/>
    <property type="match status" value="1"/>
</dbReference>
<organism evidence="2">
    <name type="scientific">Myoviridae sp. ct5Tq8</name>
    <dbReference type="NCBI Taxonomy" id="2826612"/>
    <lineage>
        <taxon>Viruses</taxon>
        <taxon>Duplodnaviria</taxon>
        <taxon>Heunggongvirae</taxon>
        <taxon>Uroviricota</taxon>
        <taxon>Caudoviricetes</taxon>
    </lineage>
</organism>